<keyword evidence="4" id="KW-0472">Membrane</keyword>
<evidence type="ECO:0000256" key="2">
    <source>
        <dbReference type="ARBA" id="ARBA00022737"/>
    </source>
</evidence>
<dbReference type="InterPro" id="IPR039808">
    <property type="entry name" value="Cadherin"/>
</dbReference>
<dbReference type="PANTHER" id="PTHR24027">
    <property type="entry name" value="CADHERIN-23"/>
    <property type="match status" value="1"/>
</dbReference>
<dbReference type="GO" id="GO:0016339">
    <property type="term" value="P:calcium-dependent cell-cell adhesion via plasma membrane cell adhesion molecules"/>
    <property type="evidence" value="ECO:0007669"/>
    <property type="project" value="TreeGrafter"/>
</dbReference>
<reference evidence="6 7" key="1">
    <citation type="submission" date="2021-06" db="EMBL/GenBank/DDBJ databases">
        <authorList>
            <person name="Palmer J.M."/>
        </authorList>
    </citation>
    <scope>NUCLEOTIDE SEQUENCE [LARGE SCALE GENOMIC DNA]</scope>
    <source>
        <strain evidence="6 7">MEX-2019</strain>
        <tissue evidence="6">Muscle</tissue>
    </source>
</reference>
<dbReference type="GO" id="GO:0007043">
    <property type="term" value="P:cell-cell junction assembly"/>
    <property type="evidence" value="ECO:0007669"/>
    <property type="project" value="TreeGrafter"/>
</dbReference>
<organism evidence="6 7">
    <name type="scientific">Crenichthys baileyi</name>
    <name type="common">White River springfish</name>
    <dbReference type="NCBI Taxonomy" id="28760"/>
    <lineage>
        <taxon>Eukaryota</taxon>
        <taxon>Metazoa</taxon>
        <taxon>Chordata</taxon>
        <taxon>Craniata</taxon>
        <taxon>Vertebrata</taxon>
        <taxon>Euteleostomi</taxon>
        <taxon>Actinopterygii</taxon>
        <taxon>Neopterygii</taxon>
        <taxon>Teleostei</taxon>
        <taxon>Neoteleostei</taxon>
        <taxon>Acanthomorphata</taxon>
        <taxon>Ovalentaria</taxon>
        <taxon>Atherinomorphae</taxon>
        <taxon>Cyprinodontiformes</taxon>
        <taxon>Goodeidae</taxon>
        <taxon>Crenichthys</taxon>
    </lineage>
</organism>
<evidence type="ECO:0000313" key="7">
    <source>
        <dbReference type="Proteomes" id="UP001311232"/>
    </source>
</evidence>
<evidence type="ECO:0000256" key="5">
    <source>
        <dbReference type="SAM" id="MobiDB-lite"/>
    </source>
</evidence>
<feature type="region of interest" description="Disordered" evidence="5">
    <location>
        <begin position="139"/>
        <end position="164"/>
    </location>
</feature>
<dbReference type="Gene3D" id="2.60.40.60">
    <property type="entry name" value="Cadherins"/>
    <property type="match status" value="1"/>
</dbReference>
<keyword evidence="3" id="KW-0106">Calcium</keyword>
<dbReference type="CDD" id="cd11304">
    <property type="entry name" value="Cadherin_repeat"/>
    <property type="match status" value="1"/>
</dbReference>
<dbReference type="GO" id="GO:0008013">
    <property type="term" value="F:beta-catenin binding"/>
    <property type="evidence" value="ECO:0007669"/>
    <property type="project" value="TreeGrafter"/>
</dbReference>
<protein>
    <recommendedName>
        <fullName evidence="8">Cadherin domain-containing protein</fullName>
    </recommendedName>
</protein>
<accession>A0AAV9QZ50</accession>
<dbReference type="AlphaFoldDB" id="A0AAV9QZ50"/>
<dbReference type="InterPro" id="IPR015919">
    <property type="entry name" value="Cadherin-like_sf"/>
</dbReference>
<proteinExistence type="predicted"/>
<dbReference type="GO" id="GO:0016477">
    <property type="term" value="P:cell migration"/>
    <property type="evidence" value="ECO:0007669"/>
    <property type="project" value="TreeGrafter"/>
</dbReference>
<dbReference type="GO" id="GO:0005912">
    <property type="term" value="C:adherens junction"/>
    <property type="evidence" value="ECO:0007669"/>
    <property type="project" value="TreeGrafter"/>
</dbReference>
<dbReference type="GO" id="GO:0000902">
    <property type="term" value="P:cell morphogenesis"/>
    <property type="evidence" value="ECO:0007669"/>
    <property type="project" value="TreeGrafter"/>
</dbReference>
<evidence type="ECO:0000313" key="6">
    <source>
        <dbReference type="EMBL" id="KAK5602669.1"/>
    </source>
</evidence>
<evidence type="ECO:0000256" key="1">
    <source>
        <dbReference type="ARBA" id="ARBA00004370"/>
    </source>
</evidence>
<evidence type="ECO:0008006" key="8">
    <source>
        <dbReference type="Google" id="ProtNLM"/>
    </source>
</evidence>
<dbReference type="GO" id="GO:0005509">
    <property type="term" value="F:calcium ion binding"/>
    <property type="evidence" value="ECO:0007669"/>
    <property type="project" value="InterPro"/>
</dbReference>
<dbReference type="EMBL" id="JAHHUM010002606">
    <property type="protein sequence ID" value="KAK5602669.1"/>
    <property type="molecule type" value="Genomic_DNA"/>
</dbReference>
<dbReference type="GO" id="GO:0034332">
    <property type="term" value="P:adherens junction organization"/>
    <property type="evidence" value="ECO:0007669"/>
    <property type="project" value="TreeGrafter"/>
</dbReference>
<dbReference type="Proteomes" id="UP001311232">
    <property type="component" value="Unassembled WGS sequence"/>
</dbReference>
<dbReference type="GO" id="GO:0044331">
    <property type="term" value="P:cell-cell adhesion mediated by cadherin"/>
    <property type="evidence" value="ECO:0007669"/>
    <property type="project" value="TreeGrafter"/>
</dbReference>
<keyword evidence="2" id="KW-0677">Repeat</keyword>
<dbReference type="SUPFAM" id="SSF49313">
    <property type="entry name" value="Cadherin-like"/>
    <property type="match status" value="1"/>
</dbReference>
<dbReference type="PANTHER" id="PTHR24027:SF272">
    <property type="entry name" value="CADHERIN-24"/>
    <property type="match status" value="1"/>
</dbReference>
<name>A0AAV9QZ50_9TELE</name>
<comment type="subcellular location">
    <subcellularLocation>
        <location evidence="1">Membrane</location>
    </subcellularLocation>
</comment>
<sequence length="195" mass="20990">MLRCFSWQHYDVCPCSLPFQDNPSQVSRVLIAIETLDLNDNAPELDRQYTTALCDSSNAGQVVQVLRAIDRDEGGNDSTVYFSIPPESGVALNFSVRDSGAKAVHFHVRRSRGPTLEPALGSGLVGECLVAGLLLAGPGRAKPERETRGHPPLGPPPAGETSYTWPDSLSTCDAFLEGGIVQASAANDLMLTFYR</sequence>
<evidence type="ECO:0000256" key="4">
    <source>
        <dbReference type="ARBA" id="ARBA00023136"/>
    </source>
</evidence>
<dbReference type="GO" id="GO:0016342">
    <property type="term" value="C:catenin complex"/>
    <property type="evidence" value="ECO:0007669"/>
    <property type="project" value="TreeGrafter"/>
</dbReference>
<comment type="caution">
    <text evidence="6">The sequence shown here is derived from an EMBL/GenBank/DDBJ whole genome shotgun (WGS) entry which is preliminary data.</text>
</comment>
<evidence type="ECO:0000256" key="3">
    <source>
        <dbReference type="ARBA" id="ARBA00022837"/>
    </source>
</evidence>
<dbReference type="GO" id="GO:0045296">
    <property type="term" value="F:cadherin binding"/>
    <property type="evidence" value="ECO:0007669"/>
    <property type="project" value="TreeGrafter"/>
</dbReference>
<keyword evidence="7" id="KW-1185">Reference proteome</keyword>
<gene>
    <name evidence="6" type="ORF">CRENBAI_004798</name>
</gene>